<evidence type="ECO:0000313" key="1">
    <source>
        <dbReference type="EMBL" id="RNA06813.1"/>
    </source>
</evidence>
<comment type="caution">
    <text evidence="1">The sequence shown here is derived from an EMBL/GenBank/DDBJ whole genome shotgun (WGS) entry which is preliminary data.</text>
</comment>
<keyword evidence="2" id="KW-1185">Reference proteome</keyword>
<proteinExistence type="predicted"/>
<dbReference type="Proteomes" id="UP000276133">
    <property type="component" value="Unassembled WGS sequence"/>
</dbReference>
<organism evidence="1 2">
    <name type="scientific">Brachionus plicatilis</name>
    <name type="common">Marine rotifer</name>
    <name type="synonym">Brachionus muelleri</name>
    <dbReference type="NCBI Taxonomy" id="10195"/>
    <lineage>
        <taxon>Eukaryota</taxon>
        <taxon>Metazoa</taxon>
        <taxon>Spiralia</taxon>
        <taxon>Gnathifera</taxon>
        <taxon>Rotifera</taxon>
        <taxon>Eurotatoria</taxon>
        <taxon>Monogononta</taxon>
        <taxon>Pseudotrocha</taxon>
        <taxon>Ploima</taxon>
        <taxon>Brachionidae</taxon>
        <taxon>Brachionus</taxon>
    </lineage>
</organism>
<reference evidence="1 2" key="1">
    <citation type="journal article" date="2018" name="Sci. Rep.">
        <title>Genomic signatures of local adaptation to the degree of environmental predictability in rotifers.</title>
        <authorList>
            <person name="Franch-Gras L."/>
            <person name="Hahn C."/>
            <person name="Garcia-Roger E.M."/>
            <person name="Carmona M.J."/>
            <person name="Serra M."/>
            <person name="Gomez A."/>
        </authorList>
    </citation>
    <scope>NUCLEOTIDE SEQUENCE [LARGE SCALE GENOMIC DNA]</scope>
    <source>
        <strain evidence="1">HYR1</strain>
    </source>
</reference>
<accession>A0A3M7Q640</accession>
<evidence type="ECO:0000313" key="2">
    <source>
        <dbReference type="Proteomes" id="UP000276133"/>
    </source>
</evidence>
<protein>
    <submittedName>
        <fullName evidence="1">Uncharacterized protein</fullName>
    </submittedName>
</protein>
<dbReference type="AlphaFoldDB" id="A0A3M7Q640"/>
<gene>
    <name evidence="1" type="ORF">BpHYR1_012187</name>
</gene>
<dbReference type="EMBL" id="REGN01007279">
    <property type="protein sequence ID" value="RNA06813.1"/>
    <property type="molecule type" value="Genomic_DNA"/>
</dbReference>
<sequence>MLSTSFGFGSRELTISQPISSYVSLNAVSSKSRSNEASNLPPGKHISPGYALSTELRILAMWKAVQCYRYILINSHMVCFTII</sequence>
<name>A0A3M7Q640_BRAPC</name>